<organism evidence="1 2">
    <name type="scientific">Streptomyces gobitricini</name>
    <dbReference type="NCBI Taxonomy" id="68211"/>
    <lineage>
        <taxon>Bacteria</taxon>
        <taxon>Bacillati</taxon>
        <taxon>Actinomycetota</taxon>
        <taxon>Actinomycetes</taxon>
        <taxon>Kitasatosporales</taxon>
        <taxon>Streptomycetaceae</taxon>
        <taxon>Streptomyces</taxon>
    </lineage>
</organism>
<keyword evidence="2" id="KW-1185">Reference proteome</keyword>
<gene>
    <name evidence="1" type="ORF">GCM10010393_29530</name>
</gene>
<reference evidence="1 2" key="1">
    <citation type="journal article" date="2019" name="Int. J. Syst. Evol. Microbiol.">
        <title>The Global Catalogue of Microorganisms (GCM) 10K type strain sequencing project: providing services to taxonomists for standard genome sequencing and annotation.</title>
        <authorList>
            <consortium name="The Broad Institute Genomics Platform"/>
            <consortium name="The Broad Institute Genome Sequencing Center for Infectious Disease"/>
            <person name="Wu L."/>
            <person name="Ma J."/>
        </authorList>
    </citation>
    <scope>NUCLEOTIDE SEQUENCE [LARGE SCALE GENOMIC DNA]</scope>
    <source>
        <strain evidence="1 2">JCM 5062</strain>
    </source>
</reference>
<dbReference type="Proteomes" id="UP001499942">
    <property type="component" value="Unassembled WGS sequence"/>
</dbReference>
<accession>A0ABN3M795</accession>
<dbReference type="RefSeq" id="WP_344361002.1">
    <property type="nucleotide sequence ID" value="NZ_BAAASR010000016.1"/>
</dbReference>
<proteinExistence type="predicted"/>
<evidence type="ECO:0000313" key="2">
    <source>
        <dbReference type="Proteomes" id="UP001499942"/>
    </source>
</evidence>
<evidence type="ECO:0000313" key="1">
    <source>
        <dbReference type="EMBL" id="GAA2495602.1"/>
    </source>
</evidence>
<comment type="caution">
    <text evidence="1">The sequence shown here is derived from an EMBL/GenBank/DDBJ whole genome shotgun (WGS) entry which is preliminary data.</text>
</comment>
<sequence length="76" mass="8227">MTIRRPMRMCVHCDRFTTTPVLVSQVHSGSGAGINVYACPECAPLCPRMPDALDLLVTGRNNQVLATRAGQEAVDL</sequence>
<protein>
    <submittedName>
        <fullName evidence="1">Uncharacterized protein</fullName>
    </submittedName>
</protein>
<name>A0ABN3M795_9ACTN</name>
<dbReference type="EMBL" id="BAAASR010000016">
    <property type="protein sequence ID" value="GAA2495602.1"/>
    <property type="molecule type" value="Genomic_DNA"/>
</dbReference>